<dbReference type="PaxDb" id="411461-DORFOR_00768"/>
<gene>
    <name evidence="1" type="ORF">DORFOR_00768</name>
</gene>
<dbReference type="STRING" id="411461.DORFOR_00768"/>
<dbReference type="EMBL" id="AAXA02000010">
    <property type="protein sequence ID" value="EDR47690.1"/>
    <property type="molecule type" value="Genomic_DNA"/>
</dbReference>
<accession>B0G3E6</accession>
<reference evidence="1 2" key="2">
    <citation type="submission" date="2007-10" db="EMBL/GenBank/DDBJ databases">
        <authorList>
            <person name="Fulton L."/>
            <person name="Clifton S."/>
            <person name="Fulton B."/>
            <person name="Xu J."/>
            <person name="Minx P."/>
            <person name="Pepin K.H."/>
            <person name="Johnson M."/>
            <person name="Thiruvilangam P."/>
            <person name="Bhonagiri V."/>
            <person name="Nash W.E."/>
            <person name="Wang C."/>
            <person name="Mardis E.R."/>
            <person name="Wilson R.K."/>
        </authorList>
    </citation>
    <scope>NUCLEOTIDE SEQUENCE [LARGE SCALE GENOMIC DNA]</scope>
    <source>
        <strain evidence="1 2">ATCC 27755</strain>
    </source>
</reference>
<comment type="caution">
    <text evidence="1">The sequence shown here is derived from an EMBL/GenBank/DDBJ whole genome shotgun (WGS) entry which is preliminary data.</text>
</comment>
<proteinExistence type="predicted"/>
<protein>
    <submittedName>
        <fullName evidence="1">Uncharacterized protein</fullName>
    </submittedName>
</protein>
<evidence type="ECO:0000313" key="2">
    <source>
        <dbReference type="Proteomes" id="UP000005359"/>
    </source>
</evidence>
<sequence>MPPGVDWAKDLSESGSAVRGYALSMKSGDWCLHKIIRQNL</sequence>
<evidence type="ECO:0000313" key="1">
    <source>
        <dbReference type="EMBL" id="EDR47690.1"/>
    </source>
</evidence>
<reference evidence="1 2" key="1">
    <citation type="submission" date="2007-10" db="EMBL/GenBank/DDBJ databases">
        <title>Draft genome sequence of Dorea formicigenerans(ATCC 27755).</title>
        <authorList>
            <person name="Sudarsanam P."/>
            <person name="Ley R."/>
            <person name="Guruge J."/>
            <person name="Turnbaugh P.J."/>
            <person name="Mahowald M."/>
            <person name="Liep D."/>
            <person name="Gordon J."/>
        </authorList>
    </citation>
    <scope>NUCLEOTIDE SEQUENCE [LARGE SCALE GENOMIC DNA]</scope>
    <source>
        <strain evidence="1 2">ATCC 27755</strain>
    </source>
</reference>
<dbReference type="Proteomes" id="UP000005359">
    <property type="component" value="Unassembled WGS sequence"/>
</dbReference>
<organism evidence="1 2">
    <name type="scientific">Dorea formicigenerans ATCC 27755</name>
    <dbReference type="NCBI Taxonomy" id="411461"/>
    <lineage>
        <taxon>Bacteria</taxon>
        <taxon>Bacillati</taxon>
        <taxon>Bacillota</taxon>
        <taxon>Clostridia</taxon>
        <taxon>Lachnospirales</taxon>
        <taxon>Lachnospiraceae</taxon>
        <taxon>Dorea</taxon>
    </lineage>
</organism>
<name>B0G3E6_9FIRM</name>
<dbReference type="AlphaFoldDB" id="B0G3E6"/>